<gene>
    <name evidence="1" type="ORF">YP6_00012</name>
</gene>
<evidence type="ECO:0000313" key="1">
    <source>
        <dbReference type="EMBL" id="WDS61818.1"/>
    </source>
</evidence>
<dbReference type="Proteomes" id="UP001215990">
    <property type="component" value="Segment"/>
</dbReference>
<evidence type="ECO:0000313" key="2">
    <source>
        <dbReference type="Proteomes" id="UP001215990"/>
    </source>
</evidence>
<dbReference type="EMBL" id="OQ376695">
    <property type="protein sequence ID" value="WDS61818.1"/>
    <property type="molecule type" value="Genomic_DNA"/>
</dbReference>
<sequence>MVTVTETVYTVLREIAFYTDLSLASSWEKSMYLKWCVKLEGAF</sequence>
<proteinExistence type="predicted"/>
<organism evidence="1 2">
    <name type="scientific">Escherichia phage YP-6</name>
    <dbReference type="NCBI Taxonomy" id="3020453"/>
    <lineage>
        <taxon>Viruses</taxon>
        <taxon>Duplodnaviria</taxon>
        <taxon>Heunggongvirae</taxon>
        <taxon>Uroviricota</taxon>
        <taxon>Caudoviricetes</taxon>
        <taxon>Vequintavirinae</taxon>
        <taxon>Vequintavirus</taxon>
        <taxon>Vequintavirus YP6</taxon>
    </lineage>
</organism>
<accession>A0AAF0CL21</accession>
<reference evidence="1 2" key="1">
    <citation type="submission" date="2023-02" db="EMBL/GenBank/DDBJ databases">
        <authorList>
            <person name="Ye Q."/>
            <person name="Zhang S.Q."/>
            <person name="Wang M.S."/>
        </authorList>
    </citation>
    <scope>NUCLEOTIDE SEQUENCE [LARGE SCALE GENOMIC DNA]</scope>
</reference>
<protein>
    <submittedName>
        <fullName evidence="1">Uncharacterized protein</fullName>
    </submittedName>
</protein>
<keyword evidence="2" id="KW-1185">Reference proteome</keyword>
<name>A0AAF0CL21_9CAUD</name>